<dbReference type="GO" id="GO:0006364">
    <property type="term" value="P:rRNA processing"/>
    <property type="evidence" value="ECO:0007669"/>
    <property type="project" value="UniProtKB-UniRule"/>
</dbReference>
<evidence type="ECO:0000256" key="5">
    <source>
        <dbReference type="ARBA" id="ARBA00022723"/>
    </source>
</evidence>
<dbReference type="Proteomes" id="UP000284178">
    <property type="component" value="Unassembled WGS sequence"/>
</dbReference>
<dbReference type="GO" id="GO:0019843">
    <property type="term" value="F:rRNA binding"/>
    <property type="evidence" value="ECO:0007669"/>
    <property type="project" value="UniProtKB-KW"/>
</dbReference>
<keyword evidence="9" id="KW-0460">Magnesium</keyword>
<keyword evidence="15" id="KW-1185">Reference proteome</keyword>
<evidence type="ECO:0000256" key="6">
    <source>
        <dbReference type="ARBA" id="ARBA00022730"/>
    </source>
</evidence>
<dbReference type="Gene3D" id="3.40.1360.10">
    <property type="match status" value="1"/>
</dbReference>
<evidence type="ECO:0000256" key="7">
    <source>
        <dbReference type="ARBA" id="ARBA00022759"/>
    </source>
</evidence>
<dbReference type="InterPro" id="IPR004466">
    <property type="entry name" value="RNase_M5"/>
</dbReference>
<evidence type="ECO:0000256" key="12">
    <source>
        <dbReference type="NCBIfam" id="TIGR00334"/>
    </source>
</evidence>
<comment type="subcellular location">
    <subcellularLocation>
        <location evidence="11">Cytoplasm</location>
    </subcellularLocation>
</comment>
<dbReference type="RefSeq" id="WP_117895095.1">
    <property type="nucleotide sequence ID" value="NZ_CABJCV010000011.1"/>
</dbReference>
<accession>A0A412FZG0</accession>
<dbReference type="GO" id="GO:0043822">
    <property type="term" value="F:ribonuclease M5 activity"/>
    <property type="evidence" value="ECO:0007669"/>
    <property type="project" value="UniProtKB-UniRule"/>
</dbReference>
<evidence type="ECO:0000256" key="8">
    <source>
        <dbReference type="ARBA" id="ARBA00022801"/>
    </source>
</evidence>
<dbReference type="Pfam" id="PF01751">
    <property type="entry name" value="Toprim"/>
    <property type="match status" value="1"/>
</dbReference>
<keyword evidence="1 11" id="KW-0963">Cytoplasm</keyword>
<evidence type="ECO:0000256" key="4">
    <source>
        <dbReference type="ARBA" id="ARBA00022722"/>
    </source>
</evidence>
<dbReference type="GeneID" id="83015713"/>
<keyword evidence="2 11" id="KW-0690">Ribosome biogenesis</keyword>
<dbReference type="AlphaFoldDB" id="A0A412FZG0"/>
<evidence type="ECO:0000256" key="9">
    <source>
        <dbReference type="ARBA" id="ARBA00022842"/>
    </source>
</evidence>
<dbReference type="PANTHER" id="PTHR39156:SF2">
    <property type="entry name" value="DNA PRIMASE (BACTERIAL TYPE) AND SMALL PRIMASE-LIKE PROTEINS"/>
    <property type="match status" value="1"/>
</dbReference>
<dbReference type="SMART" id="SM00493">
    <property type="entry name" value="TOPRIM"/>
    <property type="match status" value="1"/>
</dbReference>
<keyword evidence="3 11" id="KW-0698">rRNA processing</keyword>
<keyword evidence="7 11" id="KW-0255">Endonuclease</keyword>
<dbReference type="Pfam" id="PF13331">
    <property type="entry name" value="DUF4093"/>
    <property type="match status" value="1"/>
</dbReference>
<comment type="caution">
    <text evidence="14">The sequence shown here is derived from an EMBL/GenBank/DDBJ whole genome shotgun (WGS) entry which is preliminary data.</text>
</comment>
<feature type="domain" description="Toprim" evidence="13">
    <location>
        <begin position="4"/>
        <end position="85"/>
    </location>
</feature>
<evidence type="ECO:0000256" key="3">
    <source>
        <dbReference type="ARBA" id="ARBA00022552"/>
    </source>
</evidence>
<evidence type="ECO:0000313" key="14">
    <source>
        <dbReference type="EMBL" id="RGR73530.1"/>
    </source>
</evidence>
<evidence type="ECO:0000259" key="13">
    <source>
        <dbReference type="PROSITE" id="PS50880"/>
    </source>
</evidence>
<sequence>MKIKEIIVVEGKKDTANLKRWLDVDTLETSGTGLTEATLDQVRQWAKTRGVIIFTDPDTPGDQIRQRINSAVPGCKNAFLPSGKAWEIVRGKRKVGVEHAGKQEILAALEHCLTYESAGENTLSWSEFVELGLTGLPDSAQRRKEVGNRWHVGEANAKTLWKRLNLLKVTKAMLEEGRDADE</sequence>
<dbReference type="PANTHER" id="PTHR39156">
    <property type="entry name" value="RIBONUCLEASE M5"/>
    <property type="match status" value="1"/>
</dbReference>
<dbReference type="EMBL" id="QRUP01000011">
    <property type="protein sequence ID" value="RGR73530.1"/>
    <property type="molecule type" value="Genomic_DNA"/>
</dbReference>
<evidence type="ECO:0000256" key="2">
    <source>
        <dbReference type="ARBA" id="ARBA00022517"/>
    </source>
</evidence>
<dbReference type="InterPro" id="IPR025156">
    <property type="entry name" value="RNase_M5_C"/>
</dbReference>
<dbReference type="NCBIfam" id="TIGR00334">
    <property type="entry name" value="5S_RNA_mat_M5"/>
    <property type="match status" value="1"/>
</dbReference>
<dbReference type="GO" id="GO:0005737">
    <property type="term" value="C:cytoplasm"/>
    <property type="evidence" value="ECO:0007669"/>
    <property type="project" value="UniProtKB-SubCell"/>
</dbReference>
<dbReference type="GO" id="GO:0046872">
    <property type="term" value="F:metal ion binding"/>
    <property type="evidence" value="ECO:0007669"/>
    <property type="project" value="UniProtKB-KW"/>
</dbReference>
<evidence type="ECO:0000313" key="15">
    <source>
        <dbReference type="Proteomes" id="UP000284178"/>
    </source>
</evidence>
<dbReference type="EC" id="3.1.26.8" evidence="11 12"/>
<name>A0A412FZG0_9FIRM</name>
<evidence type="ECO:0000256" key="11">
    <source>
        <dbReference type="HAMAP-Rule" id="MF_01469"/>
    </source>
</evidence>
<dbReference type="HAMAP" id="MF_01469">
    <property type="entry name" value="RNase_M5"/>
    <property type="match status" value="1"/>
</dbReference>
<dbReference type="SUPFAM" id="SSF110455">
    <property type="entry name" value="Toprim domain"/>
    <property type="match status" value="1"/>
</dbReference>
<keyword evidence="4 11" id="KW-0540">Nuclease</keyword>
<dbReference type="CDD" id="cd01027">
    <property type="entry name" value="TOPRIM_RNase_M5_like"/>
    <property type="match status" value="1"/>
</dbReference>
<reference evidence="14 15" key="1">
    <citation type="submission" date="2018-08" db="EMBL/GenBank/DDBJ databases">
        <title>A genome reference for cultivated species of the human gut microbiota.</title>
        <authorList>
            <person name="Zou Y."/>
            <person name="Xue W."/>
            <person name="Luo G."/>
        </authorList>
    </citation>
    <scope>NUCLEOTIDE SEQUENCE [LARGE SCALE GENOMIC DNA]</scope>
    <source>
        <strain evidence="14 15">AF24-29</strain>
    </source>
</reference>
<comment type="function">
    <text evidence="11">Required for correct processing of both the 5' and 3' ends of 5S rRNA precursor. Cleaves both sides of a double-stranded region yielding mature 5S rRNA in one step.</text>
</comment>
<evidence type="ECO:0000256" key="10">
    <source>
        <dbReference type="ARBA" id="ARBA00022884"/>
    </source>
</evidence>
<proteinExistence type="inferred from homology"/>
<protein>
    <recommendedName>
        <fullName evidence="11 12">Ribonuclease M5</fullName>
        <ecNumber evidence="11 12">3.1.26.8</ecNumber>
    </recommendedName>
    <alternativeName>
        <fullName evidence="11">RNase M5</fullName>
    </alternativeName>
    <alternativeName>
        <fullName evidence="11">Ribosomal RNA terminal maturase M5</fullName>
    </alternativeName>
</protein>
<keyword evidence="6 11" id="KW-0699">rRNA-binding</keyword>
<evidence type="ECO:0000256" key="1">
    <source>
        <dbReference type="ARBA" id="ARBA00022490"/>
    </source>
</evidence>
<dbReference type="PROSITE" id="PS50880">
    <property type="entry name" value="TOPRIM"/>
    <property type="match status" value="1"/>
</dbReference>
<keyword evidence="8 11" id="KW-0378">Hydrolase</keyword>
<organism evidence="14 15">
    <name type="scientific">Holdemania filiformis</name>
    <dbReference type="NCBI Taxonomy" id="61171"/>
    <lineage>
        <taxon>Bacteria</taxon>
        <taxon>Bacillati</taxon>
        <taxon>Bacillota</taxon>
        <taxon>Erysipelotrichia</taxon>
        <taxon>Erysipelotrichales</taxon>
        <taxon>Erysipelotrichaceae</taxon>
        <taxon>Holdemania</taxon>
    </lineage>
</organism>
<dbReference type="InterPro" id="IPR006171">
    <property type="entry name" value="TOPRIM_dom"/>
</dbReference>
<keyword evidence="10 11" id="KW-0694">RNA-binding</keyword>
<dbReference type="InterPro" id="IPR034141">
    <property type="entry name" value="TOPRIM_RNase_M5-like"/>
</dbReference>
<comment type="similarity">
    <text evidence="11">Belongs to the ribonuclease M5 family.</text>
</comment>
<gene>
    <name evidence="11 14" type="primary">rnmV</name>
    <name evidence="14" type="ORF">DWY25_09900</name>
</gene>
<keyword evidence="5" id="KW-0479">Metal-binding</keyword>
<comment type="catalytic activity">
    <reaction evidence="11">
        <text>Endonucleolytic cleavage of RNA, removing 21 and 42 nucleotides, respectively, from the 5'- and 3'-termini of a 5S-rRNA precursor.</text>
        <dbReference type="EC" id="3.1.26.8"/>
    </reaction>
</comment>